<dbReference type="EMBL" id="ACNN01000035">
    <property type="protein sequence ID" value="EEN82046.1"/>
    <property type="molecule type" value="Genomic_DNA"/>
</dbReference>
<dbReference type="PANTHER" id="PTHR45661">
    <property type="entry name" value="SURFACE ANTIGEN"/>
    <property type="match status" value="1"/>
</dbReference>
<keyword evidence="3" id="KW-1185">Reference proteome</keyword>
<dbReference type="SUPFAM" id="SSF52058">
    <property type="entry name" value="L domain-like"/>
    <property type="match status" value="2"/>
</dbReference>
<name>C3JCN0_POREA</name>
<dbReference type="AlphaFoldDB" id="C3JCN0"/>
<dbReference type="Proteomes" id="UP000004295">
    <property type="component" value="Unassembled WGS sequence"/>
</dbReference>
<sequence>MQTTMTSRLYSILLLLIFTLTAQAQEYHVETPGTLQDVIGPGAEELTHIRVTGTLNDRDIAFLHYLCWPGVPKPTGMKVEKFLKIMQEKEDDFKTNLRHLDLEEAHMVNDALPDYAFSGSYIKDYKLPKTLKKIGKNAFDYNVLLKELIIPESVEEIGRDLLTYSTEIEKVRLPDNLKILNKDLFAECCNLREVNIPSQLREMYGGVFHNCREISPSVAILPETVEILDGAAYYGIRAIEKVVIPKNVRVLRGAFNGMAGLRKATILTDKLTEIGDDAFYWCSALEEVNIPGKITRIGVGAFFWNLRLRKINIPSTVTRIEKHAFDSAPLDSIDIPAGVTFIGRNAFWNNSKLQKVYARPIIPPVTTEWTNGDGPYLPFHSCPMETAILYVPKGSADAYRTSMVFSEFKNIVELEAWQWPTSISTPTMPTDAYKVYGKAGTLHIETTGGAQGPVFVNVYSINGQVVWKGQVTNRMEVPLPQGFYVVRIGKRNYKVSLN</sequence>
<gene>
    <name evidence="2" type="ORF">POREN0001_1894</name>
</gene>
<dbReference type="eggNOG" id="COG5492">
    <property type="taxonomic scope" value="Bacteria"/>
</dbReference>
<evidence type="ECO:0000256" key="1">
    <source>
        <dbReference type="SAM" id="SignalP"/>
    </source>
</evidence>
<feature type="chain" id="PRO_5002927962" description="Leucine Rich Repeat protein" evidence="1">
    <location>
        <begin position="25"/>
        <end position="498"/>
    </location>
</feature>
<reference evidence="2 3" key="1">
    <citation type="submission" date="2009-04" db="EMBL/GenBank/DDBJ databases">
        <authorList>
            <person name="Sebastian Y."/>
            <person name="Madupu R."/>
            <person name="Durkin A.S."/>
            <person name="Torralba M."/>
            <person name="Methe B."/>
            <person name="Sutton G.G."/>
            <person name="Strausberg R.L."/>
            <person name="Nelson K.E."/>
        </authorList>
    </citation>
    <scope>NUCLEOTIDE SEQUENCE [LARGE SCALE GENOMIC DNA]</scope>
    <source>
        <strain evidence="3">ATCC 35406 / BCRC 14492 / JCM 8526 / NCTC 13058 / HG 370</strain>
    </source>
</reference>
<dbReference type="Gene3D" id="3.80.10.10">
    <property type="entry name" value="Ribonuclease Inhibitor"/>
    <property type="match status" value="3"/>
</dbReference>
<protein>
    <recommendedName>
        <fullName evidence="4">Leucine Rich Repeat protein</fullName>
    </recommendedName>
</protein>
<evidence type="ECO:0008006" key="4">
    <source>
        <dbReference type="Google" id="ProtNLM"/>
    </source>
</evidence>
<comment type="caution">
    <text evidence="2">The sequence shown here is derived from an EMBL/GenBank/DDBJ whole genome shotgun (WGS) entry which is preliminary data.</text>
</comment>
<keyword evidence="1" id="KW-0732">Signal</keyword>
<dbReference type="InterPro" id="IPR026906">
    <property type="entry name" value="LRR_5"/>
</dbReference>
<evidence type="ECO:0000313" key="2">
    <source>
        <dbReference type="EMBL" id="EEN82046.1"/>
    </source>
</evidence>
<organism evidence="2 3">
    <name type="scientific">Porphyromonas endodontalis (strain ATCC 35406 / DSM 24491 / JCM 8526 / CCUG 16442 / BCRC 14492 / NCTC 13058 / HG 370)</name>
    <name type="common">Bacteroides endodontalis</name>
    <dbReference type="NCBI Taxonomy" id="553175"/>
    <lineage>
        <taxon>Bacteria</taxon>
        <taxon>Pseudomonadati</taxon>
        <taxon>Bacteroidota</taxon>
        <taxon>Bacteroidia</taxon>
        <taxon>Bacteroidales</taxon>
        <taxon>Porphyromonadaceae</taxon>
        <taxon>Porphyromonas</taxon>
    </lineage>
</organism>
<accession>C3JCN0</accession>
<proteinExistence type="predicted"/>
<evidence type="ECO:0000313" key="3">
    <source>
        <dbReference type="Proteomes" id="UP000004295"/>
    </source>
</evidence>
<dbReference type="PANTHER" id="PTHR45661:SF3">
    <property type="entry name" value="IG-LIKE DOMAIN-CONTAINING PROTEIN"/>
    <property type="match status" value="1"/>
</dbReference>
<dbReference type="STRING" id="553175.POREN0001_1894"/>
<feature type="signal peptide" evidence="1">
    <location>
        <begin position="1"/>
        <end position="24"/>
    </location>
</feature>
<dbReference type="InterPro" id="IPR053139">
    <property type="entry name" value="Surface_bspA-like"/>
</dbReference>
<dbReference type="InterPro" id="IPR032675">
    <property type="entry name" value="LRR_dom_sf"/>
</dbReference>
<dbReference type="Pfam" id="PF13306">
    <property type="entry name" value="LRR_5"/>
    <property type="match status" value="1"/>
</dbReference>